<protein>
    <recommendedName>
        <fullName evidence="3">Sequence orphan</fullName>
    </recommendedName>
</protein>
<evidence type="ECO:0000313" key="1">
    <source>
        <dbReference type="EMBL" id="KAL2047076.1"/>
    </source>
</evidence>
<gene>
    <name evidence="1" type="ORF">N7G274_001095</name>
</gene>
<evidence type="ECO:0008006" key="3">
    <source>
        <dbReference type="Google" id="ProtNLM"/>
    </source>
</evidence>
<dbReference type="PANTHER" id="PTHR37845:SF1">
    <property type="entry name" value="SEQUENCE ORPHAN"/>
    <property type="match status" value="1"/>
</dbReference>
<organism evidence="1 2">
    <name type="scientific">Stereocaulon virgatum</name>
    <dbReference type="NCBI Taxonomy" id="373712"/>
    <lineage>
        <taxon>Eukaryota</taxon>
        <taxon>Fungi</taxon>
        <taxon>Dikarya</taxon>
        <taxon>Ascomycota</taxon>
        <taxon>Pezizomycotina</taxon>
        <taxon>Lecanoromycetes</taxon>
        <taxon>OSLEUM clade</taxon>
        <taxon>Lecanoromycetidae</taxon>
        <taxon>Lecanorales</taxon>
        <taxon>Lecanorineae</taxon>
        <taxon>Stereocaulaceae</taxon>
        <taxon>Stereocaulon</taxon>
    </lineage>
</organism>
<reference evidence="1 2" key="1">
    <citation type="submission" date="2024-09" db="EMBL/GenBank/DDBJ databases">
        <title>Rethinking Asexuality: The Enigmatic Case of Functional Sexual Genes in Lepraria (Stereocaulaceae).</title>
        <authorList>
            <person name="Doellman M."/>
            <person name="Sun Y."/>
            <person name="Barcenas-Pena A."/>
            <person name="Lumbsch H.T."/>
            <person name="Grewe F."/>
        </authorList>
    </citation>
    <scope>NUCLEOTIDE SEQUENCE [LARGE SCALE GENOMIC DNA]</scope>
    <source>
        <strain evidence="1 2">Mercado 3170</strain>
    </source>
</reference>
<dbReference type="InterPro" id="IPR038781">
    <property type="entry name" value="C365.16-ike"/>
</dbReference>
<dbReference type="PANTHER" id="PTHR37845">
    <property type="entry name" value="SEQUENCE ORPHAN"/>
    <property type="match status" value="1"/>
</dbReference>
<dbReference type="Proteomes" id="UP001590950">
    <property type="component" value="Unassembled WGS sequence"/>
</dbReference>
<name>A0ABR4AQF4_9LECA</name>
<keyword evidence="2" id="KW-1185">Reference proteome</keyword>
<accession>A0ABR4AQF4</accession>
<evidence type="ECO:0000313" key="2">
    <source>
        <dbReference type="Proteomes" id="UP001590950"/>
    </source>
</evidence>
<comment type="caution">
    <text evidence="1">The sequence shown here is derived from an EMBL/GenBank/DDBJ whole genome shotgun (WGS) entry which is preliminary data.</text>
</comment>
<dbReference type="EMBL" id="JBEFKJ010000003">
    <property type="protein sequence ID" value="KAL2047076.1"/>
    <property type="molecule type" value="Genomic_DNA"/>
</dbReference>
<sequence>MTRNLNRNGLEEAIRDQNQFHAPPNVIVSRPPPKPSSIIPLKEHKWNTKDLPWRVTADVTAAACASGLVAPLITMIDRAIIEKASNRSTLRTSITNSFCSLLTRPHRFLTSKPTLLITALYFGTYATANTVDTLSSTVSNKSANATTSGPSKFLATTSVNMSLCLYKDSQFAKMFGPPPGIAGSAAKTIPMASYLLFMLRDSMTIFASFNLPPIVAPLLPISKEVEKQVSRASVAQFLAPAGIQLLSTPLHLWGLDLYNRPMGNGVGWRARVGRVSRDWLGSSLARMGRIVPAFGVGGVVNAGVRGRMMGVVQE</sequence>
<proteinExistence type="predicted"/>